<dbReference type="GO" id="GO:0016787">
    <property type="term" value="F:hydrolase activity"/>
    <property type="evidence" value="ECO:0007669"/>
    <property type="project" value="UniProtKB-KW"/>
</dbReference>
<sequence length="1011" mass="114741">MDRTRGASSEDGLDLVEATRRNLMKSDKVDKAISINSDDTQEDNASHMPLMHHRLDNEPNGKGEKIAWSDDEDVDAAYTTFKARQSLKRKRAVANSRKAKSLAEGRSVVGKKPKDTENGAKRRRYVQKDDFQTTDDDEEALMEDTLPDHLKARFSKWEENKKRMGEAELKVPPEFDHVDFSDDEQMEHLQEKPEFPNSKPSAQYKDITLPYSLGVIPAPIAQWLRDYQVKGAEFLHELFVWQKGGVLGDDMGLGKTIQVIAFLTAAFGKTGDERDRKRMRKLRRAEKQEWYPRALIICPGGLMENWQAELQRWGWWHTDVYHGSPAAKEATLQAAQKGRLEIMITTYATYRLNKDAINMIDWDCIVADECHQIKDRHAEITKAMNEVNALCRIGLTGTAIQNKYDELWTLLNWTNPGKFGPIAAWKNSISDPLKIGQSHEATVSQLAKARKTAKALVNNLLPSFFLRRMKSLIADQLPRKSDRVVFCPLMEQQAAAYENYVSSDLVEYVRSSSDPCDCGSGKKRGWCCFTHIPERNRWQNYVFPCIVTLQKLSNHIALLIPQSSDATEKQDKDLENLQVAMPSDWKELYRERDSIMHYANQNFCGKWRILKRLLRFWAANGDKVLVFSHSVRLLKMLKMLFNSTTEYSVSYLDGSMSYEERARAIDDFNADPTQFVFLISTKAGGVGLNITSANKVVVVDPNWNPAYDLQAQDRAYRIGQTRDVEVFRLVSAGTIEEIVYARQIYKQQQANIGYAASNERRYFRGVQDEEEKKGEIFGLANMFAFHDDSIVLRDIVNQTNVAESKAGVNVVGFDASQDAEEELPDDVSYNEDAAMSQLAALVEKGGHRNEENNSTSVRTNAVQAILASAGVEYTHENSEVIGSSKVEARLSRKAEAQGNDIDRIGERVFGDSQVQNNERQPDESAAEMQAPSSLLGRAGFRYHPVEEVRKRQFCTMAQTFGFRDATEFALVVEGWTQAQRRSCLEKFYEVRRKVLSGGGEADETDDNDDLN</sequence>
<dbReference type="SMART" id="SM00487">
    <property type="entry name" value="DEXDc"/>
    <property type="match status" value="1"/>
</dbReference>
<dbReference type="GO" id="GO:0005634">
    <property type="term" value="C:nucleus"/>
    <property type="evidence" value="ECO:0007669"/>
    <property type="project" value="UniProtKB-SubCell"/>
</dbReference>
<accession>A0A6A6HGN5</accession>
<dbReference type="Gene3D" id="3.40.50.300">
    <property type="entry name" value="P-loop containing nucleotide triphosphate hydrolases"/>
    <property type="match status" value="1"/>
</dbReference>
<dbReference type="SUPFAM" id="SSF52540">
    <property type="entry name" value="P-loop containing nucleoside triphosphate hydrolases"/>
    <property type="match status" value="2"/>
</dbReference>
<dbReference type="Pfam" id="PF25806">
    <property type="entry name" value="RHH_ERCC6L2"/>
    <property type="match status" value="1"/>
</dbReference>
<dbReference type="InterPro" id="IPR014001">
    <property type="entry name" value="Helicase_ATP-bd"/>
</dbReference>
<feature type="compositionally biased region" description="Basic residues" evidence="6">
    <location>
        <begin position="89"/>
        <end position="100"/>
    </location>
</feature>
<dbReference type="FunFam" id="3.40.50.10810:FF:000019">
    <property type="entry name" value="DNA excision repair protein ERCC-6-like 2 isoform X1"/>
    <property type="match status" value="1"/>
</dbReference>
<dbReference type="Pfam" id="PF00176">
    <property type="entry name" value="SNF2-rel_dom"/>
    <property type="match status" value="1"/>
</dbReference>
<comment type="subcellular location">
    <subcellularLocation>
        <location evidence="1">Nucleus</location>
    </subcellularLocation>
</comment>
<dbReference type="Pfam" id="PF00271">
    <property type="entry name" value="Helicase_C"/>
    <property type="match status" value="1"/>
</dbReference>
<keyword evidence="4" id="KW-0067">ATP-binding</keyword>
<keyword evidence="5" id="KW-0539">Nucleus</keyword>
<dbReference type="InterPro" id="IPR000330">
    <property type="entry name" value="SNF2_N"/>
</dbReference>
<keyword evidence="3" id="KW-0378">Hydrolase</keyword>
<dbReference type="InterPro" id="IPR057931">
    <property type="entry name" value="RHH_ERCC6L2"/>
</dbReference>
<dbReference type="CDD" id="cd18793">
    <property type="entry name" value="SF2_C_SNF"/>
    <property type="match status" value="1"/>
</dbReference>
<keyword evidence="2" id="KW-0547">Nucleotide-binding</keyword>
<keyword evidence="10" id="KW-1185">Reference proteome</keyword>
<evidence type="ECO:0000313" key="10">
    <source>
        <dbReference type="Proteomes" id="UP000800092"/>
    </source>
</evidence>
<dbReference type="EMBL" id="ML991781">
    <property type="protein sequence ID" value="KAF2237197.1"/>
    <property type="molecule type" value="Genomic_DNA"/>
</dbReference>
<evidence type="ECO:0000256" key="6">
    <source>
        <dbReference type="SAM" id="MobiDB-lite"/>
    </source>
</evidence>
<feature type="domain" description="Helicase ATP-binding" evidence="7">
    <location>
        <begin position="236"/>
        <end position="417"/>
    </location>
</feature>
<protein>
    <submittedName>
        <fullName evidence="9">DNA excision repair protein</fullName>
    </submittedName>
</protein>
<dbReference type="PANTHER" id="PTHR45629:SF7">
    <property type="entry name" value="DNA EXCISION REPAIR PROTEIN ERCC-6-RELATED"/>
    <property type="match status" value="1"/>
</dbReference>
<feature type="compositionally biased region" description="Basic and acidic residues" evidence="6">
    <location>
        <begin position="112"/>
        <end position="131"/>
    </location>
</feature>
<evidence type="ECO:0000256" key="2">
    <source>
        <dbReference type="ARBA" id="ARBA00022741"/>
    </source>
</evidence>
<dbReference type="InterPro" id="IPR027417">
    <property type="entry name" value="P-loop_NTPase"/>
</dbReference>
<evidence type="ECO:0000256" key="3">
    <source>
        <dbReference type="ARBA" id="ARBA00022801"/>
    </source>
</evidence>
<dbReference type="PROSITE" id="PS51192">
    <property type="entry name" value="HELICASE_ATP_BIND_1"/>
    <property type="match status" value="1"/>
</dbReference>
<dbReference type="PROSITE" id="PS51194">
    <property type="entry name" value="HELICASE_CTER"/>
    <property type="match status" value="1"/>
</dbReference>
<evidence type="ECO:0000313" key="9">
    <source>
        <dbReference type="EMBL" id="KAF2237197.1"/>
    </source>
</evidence>
<feature type="region of interest" description="Disordered" evidence="6">
    <location>
        <begin position="89"/>
        <end position="132"/>
    </location>
</feature>
<gene>
    <name evidence="9" type="ORF">EV356DRAFT_481031</name>
</gene>
<proteinExistence type="predicted"/>
<dbReference type="InterPro" id="IPR050496">
    <property type="entry name" value="SNF2_RAD54_helicase_repair"/>
</dbReference>
<dbReference type="Gene3D" id="3.40.50.10810">
    <property type="entry name" value="Tandem AAA-ATPase domain"/>
    <property type="match status" value="1"/>
</dbReference>
<dbReference type="Proteomes" id="UP000800092">
    <property type="component" value="Unassembled WGS sequence"/>
</dbReference>
<evidence type="ECO:0000259" key="7">
    <source>
        <dbReference type="PROSITE" id="PS51192"/>
    </source>
</evidence>
<feature type="domain" description="Helicase C-terminal" evidence="8">
    <location>
        <begin position="609"/>
        <end position="763"/>
    </location>
</feature>
<evidence type="ECO:0000256" key="5">
    <source>
        <dbReference type="ARBA" id="ARBA00023242"/>
    </source>
</evidence>
<dbReference type="InterPro" id="IPR049730">
    <property type="entry name" value="SNF2/RAD54-like_C"/>
</dbReference>
<dbReference type="InterPro" id="IPR001650">
    <property type="entry name" value="Helicase_C-like"/>
</dbReference>
<name>A0A6A6HGN5_VIRVR</name>
<reference evidence="9" key="1">
    <citation type="journal article" date="2020" name="Stud. Mycol.">
        <title>101 Dothideomycetes genomes: a test case for predicting lifestyles and emergence of pathogens.</title>
        <authorList>
            <person name="Haridas S."/>
            <person name="Albert R."/>
            <person name="Binder M."/>
            <person name="Bloem J."/>
            <person name="Labutti K."/>
            <person name="Salamov A."/>
            <person name="Andreopoulos B."/>
            <person name="Baker S."/>
            <person name="Barry K."/>
            <person name="Bills G."/>
            <person name="Bluhm B."/>
            <person name="Cannon C."/>
            <person name="Castanera R."/>
            <person name="Culley D."/>
            <person name="Daum C."/>
            <person name="Ezra D."/>
            <person name="Gonzalez J."/>
            <person name="Henrissat B."/>
            <person name="Kuo A."/>
            <person name="Liang C."/>
            <person name="Lipzen A."/>
            <person name="Lutzoni F."/>
            <person name="Magnuson J."/>
            <person name="Mondo S."/>
            <person name="Nolan M."/>
            <person name="Ohm R."/>
            <person name="Pangilinan J."/>
            <person name="Park H.-J."/>
            <person name="Ramirez L."/>
            <person name="Alfaro M."/>
            <person name="Sun H."/>
            <person name="Tritt A."/>
            <person name="Yoshinaga Y."/>
            <person name="Zwiers L.-H."/>
            <person name="Turgeon B."/>
            <person name="Goodwin S."/>
            <person name="Spatafora J."/>
            <person name="Crous P."/>
            <person name="Grigoriev I."/>
        </authorList>
    </citation>
    <scope>NUCLEOTIDE SEQUENCE</scope>
    <source>
        <strain evidence="9">Tuck. ex Michener</strain>
    </source>
</reference>
<dbReference type="InterPro" id="IPR038718">
    <property type="entry name" value="SNF2-like_sf"/>
</dbReference>
<dbReference type="PANTHER" id="PTHR45629">
    <property type="entry name" value="SNF2/RAD54 FAMILY MEMBER"/>
    <property type="match status" value="1"/>
</dbReference>
<evidence type="ECO:0000256" key="4">
    <source>
        <dbReference type="ARBA" id="ARBA00022840"/>
    </source>
</evidence>
<evidence type="ECO:0000259" key="8">
    <source>
        <dbReference type="PROSITE" id="PS51194"/>
    </source>
</evidence>
<dbReference type="OrthoDB" id="413460at2759"/>
<dbReference type="InterPro" id="IPR029256">
    <property type="entry name" value="Heliccase-ass-bd"/>
</dbReference>
<organism evidence="9 10">
    <name type="scientific">Viridothelium virens</name>
    <name type="common">Speckled blister lichen</name>
    <name type="synonym">Trypethelium virens</name>
    <dbReference type="NCBI Taxonomy" id="1048519"/>
    <lineage>
        <taxon>Eukaryota</taxon>
        <taxon>Fungi</taxon>
        <taxon>Dikarya</taxon>
        <taxon>Ascomycota</taxon>
        <taxon>Pezizomycotina</taxon>
        <taxon>Dothideomycetes</taxon>
        <taxon>Dothideomycetes incertae sedis</taxon>
        <taxon>Trypetheliales</taxon>
        <taxon>Trypetheliaceae</taxon>
        <taxon>Viridothelium</taxon>
    </lineage>
</organism>
<dbReference type="SMART" id="SM00490">
    <property type="entry name" value="HELICc"/>
    <property type="match status" value="1"/>
</dbReference>
<dbReference type="Pfam" id="PF14773">
    <property type="entry name" value="VIGSSK"/>
    <property type="match status" value="1"/>
</dbReference>
<dbReference type="AlphaFoldDB" id="A0A6A6HGN5"/>
<evidence type="ECO:0000256" key="1">
    <source>
        <dbReference type="ARBA" id="ARBA00004123"/>
    </source>
</evidence>
<dbReference type="GO" id="GO:0005524">
    <property type="term" value="F:ATP binding"/>
    <property type="evidence" value="ECO:0007669"/>
    <property type="project" value="InterPro"/>
</dbReference>